<feature type="region of interest" description="Disordered" evidence="1">
    <location>
        <begin position="281"/>
        <end position="314"/>
    </location>
</feature>
<organism evidence="2 3">
    <name type="scientific">Colletotrichum plurivorum</name>
    <dbReference type="NCBI Taxonomy" id="2175906"/>
    <lineage>
        <taxon>Eukaryota</taxon>
        <taxon>Fungi</taxon>
        <taxon>Dikarya</taxon>
        <taxon>Ascomycota</taxon>
        <taxon>Pezizomycotina</taxon>
        <taxon>Sordariomycetes</taxon>
        <taxon>Hypocreomycetidae</taxon>
        <taxon>Glomerellales</taxon>
        <taxon>Glomerellaceae</taxon>
        <taxon>Colletotrichum</taxon>
        <taxon>Colletotrichum orchidearum species complex</taxon>
    </lineage>
</organism>
<evidence type="ECO:0000313" key="3">
    <source>
        <dbReference type="Proteomes" id="UP000654918"/>
    </source>
</evidence>
<dbReference type="EMBL" id="WIGO01000025">
    <property type="protein sequence ID" value="KAF6837394.1"/>
    <property type="molecule type" value="Genomic_DNA"/>
</dbReference>
<dbReference type="Proteomes" id="UP000654918">
    <property type="component" value="Unassembled WGS sequence"/>
</dbReference>
<feature type="compositionally biased region" description="Basic and acidic residues" evidence="1">
    <location>
        <begin position="69"/>
        <end position="79"/>
    </location>
</feature>
<comment type="caution">
    <text evidence="2">The sequence shown here is derived from an EMBL/GenBank/DDBJ whole genome shotgun (WGS) entry which is preliminary data.</text>
</comment>
<feature type="region of interest" description="Disordered" evidence="1">
    <location>
        <begin position="1"/>
        <end position="91"/>
    </location>
</feature>
<keyword evidence="3" id="KW-1185">Reference proteome</keyword>
<feature type="region of interest" description="Disordered" evidence="1">
    <location>
        <begin position="114"/>
        <end position="144"/>
    </location>
</feature>
<name>A0A8H6NL36_9PEZI</name>
<dbReference type="AlphaFoldDB" id="A0A8H6NL36"/>
<reference evidence="2" key="1">
    <citation type="journal article" date="2020" name="Phytopathology">
        <title>Genome Sequence Resources of Colletotrichum truncatum, C. plurivorum, C. musicola, and C. sojae: Four Species Pathogenic to Soybean (Glycine max).</title>
        <authorList>
            <person name="Rogerio F."/>
            <person name="Boufleur T.R."/>
            <person name="Ciampi-Guillardi M."/>
            <person name="Sukno S.A."/>
            <person name="Thon M.R."/>
            <person name="Massola Junior N.S."/>
            <person name="Baroncelli R."/>
        </authorList>
    </citation>
    <scope>NUCLEOTIDE SEQUENCE</scope>
    <source>
        <strain evidence="2">LFN00145</strain>
    </source>
</reference>
<proteinExistence type="predicted"/>
<protein>
    <submittedName>
        <fullName evidence="2">KilA-N domain-containing protein</fullName>
    </submittedName>
</protein>
<sequence length="467" mass="51239">MMTLGLSPMPNGLGGSESAVKTFPSRTEAEAAPNISKDHQAVPPNSSAGLPRVAGHAERLGPDTNTPSRNDESTTDQRRMSTPSAPRLPALQRHQDCDAAIYNAAYLLGAVKRTRQQEESCNSPTTARLQNRRIRDDPSTACPSDQISLLRASPEPKTAHRELLLPVMLQPNATAEEKKVNRLYAKNRNLGLQWYYFTTRGSPFIVSTHSGSYQALPLIDMAGRNNELAWEHIRAPEQKAKGLDAGPYAGYTVTLSSRERRKAQLSSSLVLINPTLRANKVKKPAPLDDTEPDIEPLEGPKDSADGNNDDDDKQAGAELERGVAHNLLITSYNQFIDRPLNAEWQDNGSPHGLMQALKKYIPKVSEDAVGALVDEFAKGDANDHNTPNSDGRYFGLKEFSANLRPARGIIRRRPEAGRKRGLPEGRILSASSRARSDAIGQALNQERGYVFDLIDNACYAPQTRLKP</sequence>
<feature type="compositionally biased region" description="Polar residues" evidence="1">
    <location>
        <begin position="119"/>
        <end position="129"/>
    </location>
</feature>
<accession>A0A8H6NL36</accession>
<gene>
    <name evidence="2" type="ORF">CPLU01_03018</name>
</gene>
<evidence type="ECO:0000256" key="1">
    <source>
        <dbReference type="SAM" id="MobiDB-lite"/>
    </source>
</evidence>
<evidence type="ECO:0000313" key="2">
    <source>
        <dbReference type="EMBL" id="KAF6837394.1"/>
    </source>
</evidence>